<feature type="transmembrane region" description="Helical" evidence="3">
    <location>
        <begin position="97"/>
        <end position="118"/>
    </location>
</feature>
<sequence>MISEISVLDGYFHNAFNFLDSSLSYGDKNITIYSLEKFIIGLINSFFLILPTGTTHLITLRRFLMQGLEAGYVSGLGTIAGNILYIGSIVLGCRFFIIPWLSLDIFRYILGFILIIKYMWDSYNERRMVLEDVSKQKIFLLNFVLALTEQTSIYPFISNISIGPESSILESFPSENYMGFVLIHGAYLLGLTIGSLSLLHFTCWFWENPAFKIYMWLISSFKVSTTFYYKIINFVFLYLTMICAISSIPYYGLDYTLTNPLGLVHDDRIVDQKLLLETSFLNTKASDRNTRRNRGRHGRRERWKRRVRKFRTFDASLYDQGIYDLFTIEDLNYGFDRFWLRRKIRNHRVRFRFFPGPWMRSFKKQLSKPRLESYTGPRSEFFRMLYEQVYHPSFHEYLAKPVFAASYSVQKNKNNSPEKFLDPNINSEKISTFAKKYYKDVSLYSFLSKQGQYNYTLRKKSSALKQEAYKNGTTNENLSFSTLRKFVRKVNTRLKTSIITFNLNNNSGKNTLIYRGKNQKNISLNFLPINSKFLYNSSDDQNKPIYSKKWKQLFSKIYAEKGEKLKDLTLYTYAPNVNKSNYKGFLKNFYNKALKENDLLITEKKSTLQQIIPVKKKNMMEFSKNMSAIDRKILRYKSFYLNKNPEYTLDSENLRKISKKENERFSKQNTTEFNQVPLDTKLGLTAQELNQLNKRNSKIDDKDKQIINSSVLLHPLQFYLKKQQAFERKLRYYTATIFRKFSIENNAPYFRIMNKRYFYYYKPNNRWERTMKAATLRKARRKTNRIPRKLQLNDASGFPNNSFESLKIDNNLSEKIAKPDLESQKVLNTSNNSEKSRNTALADLYFDEVPQDKKSPIMAEDLSMRIQQPTHNYTVVGKKASRYRFQIYKDVLQHWYYSPFNRLLMKFDVDSFIRRQPRTHFLTKKEEKILHLRRFLLNEHYNTLRWYTYMQHYRSMKTKIGGTKSFANRIYNQQFMGTFKKIRHLFAITPSENEQKKFYVLKFDQPLYNEFPNNSKQPLLNNLLLHEELLEKSAVINKTVTEKKENQNSEKQNVHTIDKDFMTKEFSTDKTEKIFNNKNQGVGELRQTTQKNNGVPPNMPINIMGSPISGVPIEYTSPISYTGLHADPSKNLLAAKQNVPFYNKEKNLIGDDILSQSTNIIRTYLLKAGPMREEYIKNLLLEKNYEQLNQFFYNGFKTRGTNPITNQRLFNQQEKKYLLPEVVLDKEKANNFNSGSGLYFKKTDHLQQELWINLLKKWKRKVNDQEFLKNYLSRRVEKREKTIKKKQRLLKNKLEKLLILVNSANFSKNYEVQKSLNNLEKKQISSIFNYETDNNRKNLIDPLVTTGLQKAIMEGIFSLNNLDLKTISNKKKSLMKIENNNLILNSDKNLKNSILTTANQSNLLKSKIKQNNLNNWSNFKKQKHISNSIKSLTKIIKKNEENFISYSSLGNTNETKKLTRPIEKIMSKMQPLLKKSSKALQIDFINLLKNKLVLSPYNKITNILGIRRELGLTRSQNFKNWEKEERKKTKQKRLRKLFFSQEALSRNRIRSTKKTINNSNNRETLVIRKNIIGENSTNNVKNIALESTWSASSNANIAESYGETTASGSLEWVPLLNPLRKKRISKINNEPMHNSLNLNMGHSEAMNNEENSKKEIPLEKEQQDVLGTQTSRVLGESHTFYKRHKLNNLKKFKRKKSPQRRSRTRRGRGVIRKRTLADSLKQEFKNLLKFEKNLNKKINLTKKTNYNLNNNASLTLKHNNDKIINTELAKKRTAFYSKINQNIYLLTNNVNVREKNKEENIFKPKGLKQRRSFLRKQRYWKEKRSKYVQKRRKYKKRQNYVVGKIRMINKQYKRIKSKMQIKDWWWQNLIPNLKATTDSLWQIEKERQIQEKLLELSSSDILKKDNEYFNNFSNSENNSGNLIFNKTLQIGDKDFKPLSIPEAIRIRENITDNKDLIEYAIKNQNNGAPPYNMNAVGGWDPIQYTRSINNIDTPSVLLEENLNLKELATNLYENILINKNFNKIDNYKFNNFIINKENNPKNATSLNNTKQILLSPFYAGWDESLRKFIITNRLLSRREAGFQANLIKADSLSKIDNRSIIPNLENLTTSLWLKESPSISTNVIHNEELRKESVNNVGSSKNTQKNHAVSPYQTTLKNNGVPPNTTSASSPSEAPPSETPPIQGLGSPSIKKSGVPIESSVPISYTGPHAVPQVSIASQTVPYINSKTQTLDFSSAPLKGMNAATTLYWQIPFTTYDPDQFFALGMDGFSPIGWRRFQFRHSILKSWLFGVSNQTVNKIEKTKSQFNNSKQLIYKLNQRRENKNLFYLENKFNTVNKNKINSNEINSITMSPNNIMGNKQNSKNIYRRLKKRYKRVKKHPRSPVWFPSGPLLNQVLPVHYIYVFYKRSRLPRDRYLKRRLLKNTTITNQSLTTNISKFDFTLRKRIKTKRKYHKKRDLTKKIAILPRRLKFLKPSNNLNATKISSFVDNSSYIGRPLSLKKMTKPISELVKEQRLLKSKQRKQELRDKQSVNLLRVRQLRRRVQRQIIRSVWRYRPRAGGFIWPGDYLRLEMVKAPQLHATKTIEKQKSPILYENNGVPYNEEIKINTQQNLRKVKRKKKRNLQEWQIQPKKYLLEKHNMKVIKKKLEKAQRSNKMEERLKQLKFAI</sequence>
<evidence type="ECO:0000313" key="4">
    <source>
        <dbReference type="EMBL" id="XDR80196.1"/>
    </source>
</evidence>
<evidence type="ECO:0000256" key="1">
    <source>
        <dbReference type="SAM" id="Coils"/>
    </source>
</evidence>
<feature type="compositionally biased region" description="Polar residues" evidence="2">
    <location>
        <begin position="2136"/>
        <end position="2158"/>
    </location>
</feature>
<feature type="coiled-coil region" evidence="1">
    <location>
        <begin position="2609"/>
        <end position="2660"/>
    </location>
</feature>
<feature type="transmembrane region" description="Helical" evidence="3">
    <location>
        <begin position="227"/>
        <end position="251"/>
    </location>
</feature>
<keyword evidence="3" id="KW-1133">Transmembrane helix</keyword>
<dbReference type="EMBL" id="PQ144585">
    <property type="protein sequence ID" value="XDR80196.1"/>
    <property type="molecule type" value="Genomic_DNA"/>
</dbReference>
<evidence type="ECO:0000256" key="2">
    <source>
        <dbReference type="SAM" id="MobiDB-lite"/>
    </source>
</evidence>
<keyword evidence="3" id="KW-0812">Transmembrane</keyword>
<keyword evidence="1" id="KW-0175">Coiled coil</keyword>
<evidence type="ECO:0000256" key="3">
    <source>
        <dbReference type="SAM" id="Phobius"/>
    </source>
</evidence>
<geneLocation type="chloroplast" evidence="4"/>
<protein>
    <submittedName>
        <fullName evidence="4">Hypothetical chloroplast RF1</fullName>
    </submittedName>
</protein>
<feature type="transmembrane region" description="Helical" evidence="3">
    <location>
        <begin position="177"/>
        <end position="206"/>
    </location>
</feature>
<feature type="region of interest" description="Disordered" evidence="2">
    <location>
        <begin position="2136"/>
        <end position="2193"/>
    </location>
</feature>
<feature type="transmembrane region" description="Helical" evidence="3">
    <location>
        <begin position="38"/>
        <end position="58"/>
    </location>
</feature>
<keyword evidence="4" id="KW-0934">Plastid</keyword>
<gene>
    <name evidence="4" type="primary">ycf1</name>
</gene>
<reference evidence="4" key="1">
    <citation type="submission" date="2024-08" db="EMBL/GenBank/DDBJ databases">
        <title>Chloroplast genome and systemic taxonomy study of Borodinellopsis insigne sp.nov. (Chlamydomonadales, Chlorophyta), a rare aerial alga from China.</title>
        <authorList>
            <person name="Yan Q."/>
        </authorList>
    </citation>
    <scope>NUCLEOTIDE SEQUENCE</scope>
    <source>
        <strain evidence="4">FACHB 3550</strain>
    </source>
</reference>
<accession>A0AB39U3M7</accession>
<organism evidence="4">
    <name type="scientific">Borodinellopsis insignis</name>
    <dbReference type="NCBI Taxonomy" id="3229915"/>
    <lineage>
        <taxon>Eukaryota</taxon>
        <taxon>Viridiplantae</taxon>
        <taxon>Chlorophyta</taxon>
        <taxon>core chlorophytes</taxon>
        <taxon>Chlorophyceae</taxon>
        <taxon>CS clade</taxon>
        <taxon>Chlamydomonadales</taxon>
        <taxon>Chlorococcaceae</taxon>
        <taxon>Borodinellopsis</taxon>
    </lineage>
</organism>
<keyword evidence="4" id="KW-0150">Chloroplast</keyword>
<feature type="transmembrane region" description="Helical" evidence="3">
    <location>
        <begin position="70"/>
        <end position="91"/>
    </location>
</feature>
<name>A0AB39U3M7_9CHLO</name>
<feature type="compositionally biased region" description="Low complexity" evidence="2">
    <location>
        <begin position="2162"/>
        <end position="2172"/>
    </location>
</feature>
<feature type="transmembrane region" description="Helical" evidence="3">
    <location>
        <begin position="138"/>
        <end position="157"/>
    </location>
</feature>
<keyword evidence="3" id="KW-0472">Membrane</keyword>
<proteinExistence type="predicted"/>